<dbReference type="InterPro" id="IPR026960">
    <property type="entry name" value="RVT-Znf"/>
</dbReference>
<evidence type="ECO:0000313" key="3">
    <source>
        <dbReference type="Proteomes" id="UP001210211"/>
    </source>
</evidence>
<dbReference type="SUPFAM" id="SSF56672">
    <property type="entry name" value="DNA/RNA polymerases"/>
    <property type="match status" value="1"/>
</dbReference>
<proteinExistence type="predicted"/>
<feature type="domain" description="Reverse transcriptase" evidence="1">
    <location>
        <begin position="107"/>
        <end position="383"/>
    </location>
</feature>
<sequence length="800" mass="91062">MRRKKISELHTNQAIIREPAEVARAFREYFVALLGTSVLTDDFNLLNLYPSEAVQIPIDGPFNCLEIKQAVFSMADNKASGPDGLINEFAKLHWETVQHDLAAIFVKLHEGTLQLSLLNQAHIVLVPKKDSSCRVEDFRPISVINYVPKLISKVLANRLKTTLPDLISASQTGFLSGRFIAENFNCARKILHHVDSNKYPAFLLQIDFAKAFDTVSWDFLSNVMKARGISELFISWVKLLLSTATSSIILDGMPGTPFLHQRGLRQGDPLSPYLFILAADVLTRLITNIGGLAPQPLTPKLPQPYYLFQYADDTIIFSSATESAVRNLKQTLDLFSSISGLRINFAKSSLVPLNLDTHTLQQIEQVFNCYSSSLPLTYLGLPLTSRKPDRACFQPLFEKLQRRLASWKSKLLSRAGRLQLISSVLSSIPIYHMSCFILPRWLTDKIESLSRNFLWAHGFPLKNWKSICLPKRFGGLGIKNLPLQNRILLLRWWWRLYTAKGSLWSTIMLALYARRNTQMPPLAWLPSGSFFWRELFKLRVMFQISTSWAITDGNSPSFWFDSWGGQPLIFLTQLECNAPRHHLSLVKALPFLPQLLPQPNSLRVQGLLQQALHLPLSTGRDAISWKWSRDGNFFANRTYAQFILAGKVQSPSCFIWKLKIPPKVKLFGILLLQGKILTQEVLIKRNIMVQVGCACCPSQTVENDLYLFFRCVFAQAVWNNLNLLSDMPIPPDRDSVLDTLLSFYQGILSTQREKWSSLLLTGLWHIWTERNNRRFRGESKPALVLARNIKADGEMFFIHS</sequence>
<accession>A0AAD6EW32</accession>
<dbReference type="CDD" id="cd01650">
    <property type="entry name" value="RT_nLTR_like"/>
    <property type="match status" value="1"/>
</dbReference>
<dbReference type="Proteomes" id="UP001210211">
    <property type="component" value="Unassembled WGS sequence"/>
</dbReference>
<dbReference type="Pfam" id="PF13966">
    <property type="entry name" value="zf-RVT"/>
    <property type="match status" value="1"/>
</dbReference>
<keyword evidence="3" id="KW-1185">Reference proteome</keyword>
<protein>
    <recommendedName>
        <fullName evidence="1">Reverse transcriptase domain-containing protein</fullName>
    </recommendedName>
</protein>
<evidence type="ECO:0000259" key="1">
    <source>
        <dbReference type="PROSITE" id="PS50878"/>
    </source>
</evidence>
<dbReference type="PROSITE" id="PS50878">
    <property type="entry name" value="RT_POL"/>
    <property type="match status" value="1"/>
</dbReference>
<dbReference type="InterPro" id="IPR000477">
    <property type="entry name" value="RT_dom"/>
</dbReference>
<comment type="caution">
    <text evidence="2">The sequence shown here is derived from an EMBL/GenBank/DDBJ whole genome shotgun (WGS) entry which is preliminary data.</text>
</comment>
<name>A0AAD6EW32_9POAL</name>
<evidence type="ECO:0000313" key="2">
    <source>
        <dbReference type="EMBL" id="KAJ3703362.1"/>
    </source>
</evidence>
<dbReference type="PANTHER" id="PTHR33116:SF78">
    <property type="entry name" value="OS12G0587133 PROTEIN"/>
    <property type="match status" value="1"/>
</dbReference>
<dbReference type="PANTHER" id="PTHR33116">
    <property type="entry name" value="REVERSE TRANSCRIPTASE ZINC-BINDING DOMAIN-CONTAINING PROTEIN-RELATED-RELATED"/>
    <property type="match status" value="1"/>
</dbReference>
<dbReference type="AlphaFoldDB" id="A0AAD6EW32"/>
<gene>
    <name evidence="2" type="ORF">LUZ61_007067</name>
</gene>
<dbReference type="EMBL" id="JAMRDG010000001">
    <property type="protein sequence ID" value="KAJ3703362.1"/>
    <property type="molecule type" value="Genomic_DNA"/>
</dbReference>
<dbReference type="Pfam" id="PF00078">
    <property type="entry name" value="RVT_1"/>
    <property type="match status" value="1"/>
</dbReference>
<organism evidence="2 3">
    <name type="scientific">Rhynchospora tenuis</name>
    <dbReference type="NCBI Taxonomy" id="198213"/>
    <lineage>
        <taxon>Eukaryota</taxon>
        <taxon>Viridiplantae</taxon>
        <taxon>Streptophyta</taxon>
        <taxon>Embryophyta</taxon>
        <taxon>Tracheophyta</taxon>
        <taxon>Spermatophyta</taxon>
        <taxon>Magnoliopsida</taxon>
        <taxon>Liliopsida</taxon>
        <taxon>Poales</taxon>
        <taxon>Cyperaceae</taxon>
        <taxon>Cyperoideae</taxon>
        <taxon>Rhynchosporeae</taxon>
        <taxon>Rhynchospora</taxon>
    </lineage>
</organism>
<reference evidence="2 3" key="1">
    <citation type="journal article" date="2022" name="Cell">
        <title>Repeat-based holocentromeres influence genome architecture and karyotype evolution.</title>
        <authorList>
            <person name="Hofstatter P.G."/>
            <person name="Thangavel G."/>
            <person name="Lux T."/>
            <person name="Neumann P."/>
            <person name="Vondrak T."/>
            <person name="Novak P."/>
            <person name="Zhang M."/>
            <person name="Costa L."/>
            <person name="Castellani M."/>
            <person name="Scott A."/>
            <person name="Toegelov H."/>
            <person name="Fuchs J."/>
            <person name="Mata-Sucre Y."/>
            <person name="Dias Y."/>
            <person name="Vanzela A.L.L."/>
            <person name="Huettel B."/>
            <person name="Almeida C.C.S."/>
            <person name="Simkova H."/>
            <person name="Souza G."/>
            <person name="Pedrosa-Harand A."/>
            <person name="Macas J."/>
            <person name="Mayer K.F.X."/>
            <person name="Houben A."/>
            <person name="Marques A."/>
        </authorList>
    </citation>
    <scope>NUCLEOTIDE SEQUENCE [LARGE SCALE GENOMIC DNA]</scope>
    <source>
        <strain evidence="2">RhyTen1mFocal</strain>
    </source>
</reference>
<dbReference type="InterPro" id="IPR043502">
    <property type="entry name" value="DNA/RNA_pol_sf"/>
</dbReference>